<dbReference type="EMBL" id="JAGMUV010000009">
    <property type="protein sequence ID" value="KAH7143764.1"/>
    <property type="molecule type" value="Genomic_DNA"/>
</dbReference>
<protein>
    <submittedName>
        <fullName evidence="2">Uncharacterized protein</fullName>
    </submittedName>
</protein>
<organism evidence="2 3">
    <name type="scientific">Dactylonectria macrodidyma</name>
    <dbReference type="NCBI Taxonomy" id="307937"/>
    <lineage>
        <taxon>Eukaryota</taxon>
        <taxon>Fungi</taxon>
        <taxon>Dikarya</taxon>
        <taxon>Ascomycota</taxon>
        <taxon>Pezizomycotina</taxon>
        <taxon>Sordariomycetes</taxon>
        <taxon>Hypocreomycetidae</taxon>
        <taxon>Hypocreales</taxon>
        <taxon>Nectriaceae</taxon>
        <taxon>Dactylonectria</taxon>
    </lineage>
</organism>
<keyword evidence="1" id="KW-1133">Transmembrane helix</keyword>
<name>A0A9P9ETT3_9HYPO</name>
<evidence type="ECO:0000313" key="2">
    <source>
        <dbReference type="EMBL" id="KAH7143764.1"/>
    </source>
</evidence>
<proteinExistence type="predicted"/>
<feature type="transmembrane region" description="Helical" evidence="1">
    <location>
        <begin position="36"/>
        <end position="55"/>
    </location>
</feature>
<keyword evidence="1" id="KW-0472">Membrane</keyword>
<comment type="caution">
    <text evidence="2">The sequence shown here is derived from an EMBL/GenBank/DDBJ whole genome shotgun (WGS) entry which is preliminary data.</text>
</comment>
<accession>A0A9P9ETT3</accession>
<sequence>MKVIKGEGIDIADFAAQFHTSISQANFSMRTISTTLSAAVAMVSVAFSFRIAAMLTMYKGHPIRTLGCIIHSTTYVVVGVSNIVGRCLYFAHPKVGQRCPSTGDHNFCPTNGVSVLGLVTLRCMETNKKLALATRCGATNGQWYGVRCAQLDCA</sequence>
<dbReference type="Proteomes" id="UP000738349">
    <property type="component" value="Unassembled WGS sequence"/>
</dbReference>
<gene>
    <name evidence="2" type="ORF">EDB81DRAFT_796324</name>
</gene>
<keyword evidence="3" id="KW-1185">Reference proteome</keyword>
<evidence type="ECO:0000256" key="1">
    <source>
        <dbReference type="SAM" id="Phobius"/>
    </source>
</evidence>
<keyword evidence="1" id="KW-0812">Transmembrane</keyword>
<dbReference type="AlphaFoldDB" id="A0A9P9ETT3"/>
<reference evidence="2" key="1">
    <citation type="journal article" date="2021" name="Nat. Commun.">
        <title>Genetic determinants of endophytism in the Arabidopsis root mycobiome.</title>
        <authorList>
            <person name="Mesny F."/>
            <person name="Miyauchi S."/>
            <person name="Thiergart T."/>
            <person name="Pickel B."/>
            <person name="Atanasova L."/>
            <person name="Karlsson M."/>
            <person name="Huettel B."/>
            <person name="Barry K.W."/>
            <person name="Haridas S."/>
            <person name="Chen C."/>
            <person name="Bauer D."/>
            <person name="Andreopoulos W."/>
            <person name="Pangilinan J."/>
            <person name="LaButti K."/>
            <person name="Riley R."/>
            <person name="Lipzen A."/>
            <person name="Clum A."/>
            <person name="Drula E."/>
            <person name="Henrissat B."/>
            <person name="Kohler A."/>
            <person name="Grigoriev I.V."/>
            <person name="Martin F.M."/>
            <person name="Hacquard S."/>
        </authorList>
    </citation>
    <scope>NUCLEOTIDE SEQUENCE</scope>
    <source>
        <strain evidence="2">MPI-CAGE-AT-0147</strain>
    </source>
</reference>
<evidence type="ECO:0000313" key="3">
    <source>
        <dbReference type="Proteomes" id="UP000738349"/>
    </source>
</evidence>